<comment type="caution">
    <text evidence="1">The sequence shown here is derived from an EMBL/GenBank/DDBJ whole genome shotgun (WGS) entry which is preliminary data.</text>
</comment>
<dbReference type="EMBL" id="MOOB01000024">
    <property type="protein sequence ID" value="OQE85281.1"/>
    <property type="molecule type" value="Genomic_DNA"/>
</dbReference>
<dbReference type="InterPro" id="IPR053204">
    <property type="entry name" value="Oxopyrrolidines_Biosynth-assoc"/>
</dbReference>
<keyword evidence="2" id="KW-1185">Reference proteome</keyword>
<dbReference type="InterPro" id="IPR022085">
    <property type="entry name" value="OpdG"/>
</dbReference>
<evidence type="ECO:0000313" key="1">
    <source>
        <dbReference type="EMBL" id="OQE85281.1"/>
    </source>
</evidence>
<dbReference type="PANTHER" id="PTHR38797:SF4">
    <property type="entry name" value="NUCLEAR PORE COMPLEX PROTEIN NUP85"/>
    <property type="match status" value="1"/>
</dbReference>
<proteinExistence type="predicted"/>
<dbReference type="OMA" id="RWNGPDK"/>
<dbReference type="Pfam" id="PF12311">
    <property type="entry name" value="DUF3632"/>
    <property type="match status" value="1"/>
</dbReference>
<evidence type="ECO:0000313" key="2">
    <source>
        <dbReference type="Proteomes" id="UP000191691"/>
    </source>
</evidence>
<protein>
    <submittedName>
        <fullName evidence="1">Uncharacterized protein</fullName>
    </submittedName>
</protein>
<gene>
    <name evidence="1" type="ORF">PENNAL_c0024G03407</name>
</gene>
<dbReference type="PANTHER" id="PTHR38797">
    <property type="entry name" value="NUCLEAR PORE COMPLEX PROTEIN NUP85-RELATED"/>
    <property type="match status" value="1"/>
</dbReference>
<name>A0A1V6YD30_PENNA</name>
<reference evidence="2" key="1">
    <citation type="journal article" date="2017" name="Nat. Microbiol.">
        <title>Global analysis of biosynthetic gene clusters reveals vast potential of secondary metabolite production in Penicillium species.</title>
        <authorList>
            <person name="Nielsen J.C."/>
            <person name="Grijseels S."/>
            <person name="Prigent S."/>
            <person name="Ji B."/>
            <person name="Dainat J."/>
            <person name="Nielsen K.F."/>
            <person name="Frisvad J.C."/>
            <person name="Workman M."/>
            <person name="Nielsen J."/>
        </authorList>
    </citation>
    <scope>NUCLEOTIDE SEQUENCE [LARGE SCALE GENOMIC DNA]</scope>
    <source>
        <strain evidence="2">IBT 13039</strain>
    </source>
</reference>
<dbReference type="AlphaFoldDB" id="A0A1V6YD30"/>
<dbReference type="Proteomes" id="UP000191691">
    <property type="component" value="Unassembled WGS sequence"/>
</dbReference>
<sequence>MDAWTTRYLQSWADDFGDEPNAKQSLQFLNDVMSELKKLPNSKFAKTTTTSPGAVASSIITCIKSQQNPEVALEDLQAVIFEAAISSSLSAIDLAGVTQSLVDNLPGPLSKKFELQLASNMRERWNGPDKPSSSKGMDQCVEEWVSLNTFAAHLTRAHAEPLEDYALRTLNRAFGPGVDLNEKLYHIHAAAAWMDILGEDIYLWSSQSSGDNRPSGFELHKWHEWKRGFETCSNSDDLHPQVKGRVEMAFCKMKTLETTGTCH</sequence>
<accession>A0A1V6YD30</accession>
<organism evidence="1 2">
    <name type="scientific">Penicillium nalgiovense</name>
    <dbReference type="NCBI Taxonomy" id="60175"/>
    <lineage>
        <taxon>Eukaryota</taxon>
        <taxon>Fungi</taxon>
        <taxon>Dikarya</taxon>
        <taxon>Ascomycota</taxon>
        <taxon>Pezizomycotina</taxon>
        <taxon>Eurotiomycetes</taxon>
        <taxon>Eurotiomycetidae</taxon>
        <taxon>Eurotiales</taxon>
        <taxon>Aspergillaceae</taxon>
        <taxon>Penicillium</taxon>
    </lineage>
</organism>